<reference evidence="3" key="1">
    <citation type="submission" date="2018-01" db="EMBL/GenBank/DDBJ databases">
        <title>Rubneribacter badeniensis gen. nov., sp. nov., and Colonibacter rubneri, gen. nov., sp. nov., WGS of new members of the Eggerthellaceae.</title>
        <authorList>
            <person name="Danylec N."/>
            <person name="Stoll D.A."/>
            <person name="Doetsch A."/>
            <person name="Kulling S.E."/>
            <person name="Huch M."/>
        </authorList>
    </citation>
    <scope>NUCLEOTIDE SEQUENCE [LARGE SCALE GENOMIC DNA]</scope>
    <source>
        <strain evidence="3">ResAG-96</strain>
    </source>
</reference>
<dbReference type="InterPro" id="IPR016064">
    <property type="entry name" value="NAD/diacylglycerol_kinase_sf"/>
</dbReference>
<dbReference type="RefSeq" id="WP_103264387.1">
    <property type="nucleotide sequence ID" value="NZ_CABMLE010000002.1"/>
</dbReference>
<dbReference type="Proteomes" id="UP000236197">
    <property type="component" value="Unassembled WGS sequence"/>
</dbReference>
<keyword evidence="2" id="KW-0418">Kinase</keyword>
<protein>
    <submittedName>
        <fullName evidence="2">Diacylglycerol kinase</fullName>
    </submittedName>
</protein>
<dbReference type="InterPro" id="IPR017438">
    <property type="entry name" value="ATP-NAD_kinase_N"/>
</dbReference>
<dbReference type="PANTHER" id="PTHR30492">
    <property type="entry name" value="METHYLGLYOXAL SYNTHASE"/>
    <property type="match status" value="1"/>
</dbReference>
<dbReference type="Gene3D" id="2.60.200.40">
    <property type="match status" value="1"/>
</dbReference>
<dbReference type="AlphaFoldDB" id="A0A2K2UDJ3"/>
<dbReference type="GO" id="GO:0005829">
    <property type="term" value="C:cytosol"/>
    <property type="evidence" value="ECO:0007669"/>
    <property type="project" value="TreeGrafter"/>
</dbReference>
<dbReference type="GO" id="GO:0016301">
    <property type="term" value="F:kinase activity"/>
    <property type="evidence" value="ECO:0007669"/>
    <property type="project" value="UniProtKB-KW"/>
</dbReference>
<dbReference type="InterPro" id="IPR004363">
    <property type="entry name" value="Methylgl_synth"/>
</dbReference>
<feature type="domain" description="DAGKc" evidence="1">
    <location>
        <begin position="1"/>
        <end position="124"/>
    </location>
</feature>
<dbReference type="OrthoDB" id="3171056at2"/>
<sequence>MKLLVINNLASGFGEGAVYDFVRSFARDGDEVCLRSTDGTTDVGALLAGAEGFDAVVASGGDGTVATVSYLLANSGIPILPFPAGTANLLTLNLASPMEPHALAKMVREGRTLDFDLGEIEVAGRRFGFGIMAGAGYDAAIMHGAEPAKRLFGPMAYLSAAIANPLPQKSRFSIELDDTTIESEGLGILLVNFSKIQFDITVTHENEPRDGVFDVVVLKAQNAFELIPAVLAGLLDRGGDFPDRTEALELHRARTVHVVADPPMEVQYDGEATRLTTPFSARILPRAARFFVSEEGYELFGA</sequence>
<dbReference type="Pfam" id="PF00781">
    <property type="entry name" value="DAGK_cat"/>
    <property type="match status" value="1"/>
</dbReference>
<keyword evidence="2" id="KW-0808">Transferase</keyword>
<dbReference type="GO" id="GO:0019242">
    <property type="term" value="P:methylglyoxal biosynthetic process"/>
    <property type="evidence" value="ECO:0007669"/>
    <property type="project" value="InterPro"/>
</dbReference>
<dbReference type="PANTHER" id="PTHR30492:SF0">
    <property type="entry name" value="METHYLGLYOXAL SYNTHASE"/>
    <property type="match status" value="1"/>
</dbReference>
<dbReference type="InterPro" id="IPR001206">
    <property type="entry name" value="Diacylglycerol_kinase_cat_dom"/>
</dbReference>
<gene>
    <name evidence="2" type="ORF">C2L71_03430</name>
</gene>
<dbReference type="InterPro" id="IPR045540">
    <property type="entry name" value="YegS/DAGK_C"/>
</dbReference>
<evidence type="ECO:0000313" key="2">
    <source>
        <dbReference type="EMBL" id="PNV68319.1"/>
    </source>
</evidence>
<evidence type="ECO:0000259" key="1">
    <source>
        <dbReference type="PROSITE" id="PS50146"/>
    </source>
</evidence>
<dbReference type="PROSITE" id="PS50146">
    <property type="entry name" value="DAGK"/>
    <property type="match status" value="1"/>
</dbReference>
<dbReference type="Gene3D" id="3.40.50.10330">
    <property type="entry name" value="Probable inorganic polyphosphate/atp-NAD kinase, domain 1"/>
    <property type="match status" value="1"/>
</dbReference>
<organism evidence="2 3">
    <name type="scientific">Enteroscipio rubneri</name>
    <dbReference type="NCBI Taxonomy" id="2070686"/>
    <lineage>
        <taxon>Bacteria</taxon>
        <taxon>Bacillati</taxon>
        <taxon>Actinomycetota</taxon>
        <taxon>Coriobacteriia</taxon>
        <taxon>Eggerthellales</taxon>
        <taxon>Eggerthellaceae</taxon>
        <taxon>Enteroscipio</taxon>
    </lineage>
</organism>
<accession>A0A2K2UDJ3</accession>
<comment type="caution">
    <text evidence="2">The sequence shown here is derived from an EMBL/GenBank/DDBJ whole genome shotgun (WGS) entry which is preliminary data.</text>
</comment>
<dbReference type="EMBL" id="PPEK01000002">
    <property type="protein sequence ID" value="PNV68319.1"/>
    <property type="molecule type" value="Genomic_DNA"/>
</dbReference>
<dbReference type="Pfam" id="PF19279">
    <property type="entry name" value="YegS_C"/>
    <property type="match status" value="1"/>
</dbReference>
<dbReference type="SMART" id="SM00046">
    <property type="entry name" value="DAGKc"/>
    <property type="match status" value="1"/>
</dbReference>
<name>A0A2K2UDJ3_9ACTN</name>
<evidence type="ECO:0000313" key="3">
    <source>
        <dbReference type="Proteomes" id="UP000236197"/>
    </source>
</evidence>
<dbReference type="GO" id="GO:0008929">
    <property type="term" value="F:methylglyoxal synthase activity"/>
    <property type="evidence" value="ECO:0007669"/>
    <property type="project" value="InterPro"/>
</dbReference>
<keyword evidence="3" id="KW-1185">Reference proteome</keyword>
<proteinExistence type="predicted"/>
<dbReference type="SUPFAM" id="SSF111331">
    <property type="entry name" value="NAD kinase/diacylglycerol kinase-like"/>
    <property type="match status" value="1"/>
</dbReference>